<proteinExistence type="predicted"/>
<dbReference type="AlphaFoldDB" id="A0A0S2KFX6"/>
<dbReference type="Pfam" id="PF10604">
    <property type="entry name" value="Polyketide_cyc2"/>
    <property type="match status" value="1"/>
</dbReference>
<reference evidence="1 2" key="1">
    <citation type="submission" date="2015-11" db="EMBL/GenBank/DDBJ databases">
        <authorList>
            <person name="Zhang Y."/>
            <person name="Guo Z."/>
        </authorList>
    </citation>
    <scope>NUCLEOTIDE SEQUENCE [LARGE SCALE GENOMIC DNA]</scope>
    <source>
        <strain evidence="1 2">KCTC 32221</strain>
    </source>
</reference>
<dbReference type="EMBL" id="CP013189">
    <property type="protein sequence ID" value="ALO47145.1"/>
    <property type="molecule type" value="Genomic_DNA"/>
</dbReference>
<dbReference type="InterPro" id="IPR023393">
    <property type="entry name" value="START-like_dom_sf"/>
</dbReference>
<organism evidence="1 2">
    <name type="scientific">Pseudohongiella spirulinae</name>
    <dbReference type="NCBI Taxonomy" id="1249552"/>
    <lineage>
        <taxon>Bacteria</taxon>
        <taxon>Pseudomonadati</taxon>
        <taxon>Pseudomonadota</taxon>
        <taxon>Gammaproteobacteria</taxon>
        <taxon>Pseudomonadales</taxon>
        <taxon>Pseudohongiellaceae</taxon>
        <taxon>Pseudohongiella</taxon>
    </lineage>
</organism>
<dbReference type="Gene3D" id="3.30.530.20">
    <property type="match status" value="1"/>
</dbReference>
<protein>
    <recommendedName>
        <fullName evidence="3">Polyketide cyclase</fullName>
    </recommendedName>
</protein>
<dbReference type="OrthoDB" id="5737397at2"/>
<dbReference type="RefSeq" id="WP_058022564.1">
    <property type="nucleotide sequence ID" value="NZ_CP013189.1"/>
</dbReference>
<dbReference type="SUPFAM" id="SSF55961">
    <property type="entry name" value="Bet v1-like"/>
    <property type="match status" value="1"/>
</dbReference>
<accession>A0A0S2KFX6</accession>
<dbReference type="CDD" id="cd07821">
    <property type="entry name" value="PYR_PYL_RCAR_like"/>
    <property type="match status" value="1"/>
</dbReference>
<keyword evidence="2" id="KW-1185">Reference proteome</keyword>
<evidence type="ECO:0008006" key="3">
    <source>
        <dbReference type="Google" id="ProtNLM"/>
    </source>
</evidence>
<evidence type="ECO:0000313" key="1">
    <source>
        <dbReference type="EMBL" id="ALO47145.1"/>
    </source>
</evidence>
<dbReference type="KEGG" id="pspi:PS2015_2511"/>
<evidence type="ECO:0000313" key="2">
    <source>
        <dbReference type="Proteomes" id="UP000065641"/>
    </source>
</evidence>
<dbReference type="Proteomes" id="UP000065641">
    <property type="component" value="Chromosome"/>
</dbReference>
<gene>
    <name evidence="1" type="ORF">PS2015_2511</name>
</gene>
<name>A0A0S2KFX6_9GAMM</name>
<sequence length="137" mass="15223">MATVTKHMRLPIPASDLWAIVGNVTRIDWVPVITACTLEGDVRTLEMVGAGTVQERIYRRDSDAMILEYGLINRPAVALHKANMQVLTVDEHHSELRWTTQIEPDALQLLIELGMQSALDALSQLTPAAPMQVLKPE</sequence>
<dbReference type="InterPro" id="IPR019587">
    <property type="entry name" value="Polyketide_cyclase/dehydratase"/>
</dbReference>